<dbReference type="GeneID" id="85480845"/>
<organism evidence="1 2">
    <name type="scientific">Colletotrichum phormii</name>
    <dbReference type="NCBI Taxonomy" id="359342"/>
    <lineage>
        <taxon>Eukaryota</taxon>
        <taxon>Fungi</taxon>
        <taxon>Dikarya</taxon>
        <taxon>Ascomycota</taxon>
        <taxon>Pezizomycotina</taxon>
        <taxon>Sordariomycetes</taxon>
        <taxon>Hypocreomycetidae</taxon>
        <taxon>Glomerellales</taxon>
        <taxon>Glomerellaceae</taxon>
        <taxon>Colletotrichum</taxon>
        <taxon>Colletotrichum acutatum species complex</taxon>
    </lineage>
</organism>
<dbReference type="RefSeq" id="XP_060442822.1">
    <property type="nucleotide sequence ID" value="XM_060595983.1"/>
</dbReference>
<keyword evidence="2" id="KW-1185">Reference proteome</keyword>
<protein>
    <submittedName>
        <fullName evidence="1">Uncharacterized protein</fullName>
    </submittedName>
</protein>
<gene>
    <name evidence="1" type="ORF">BDP81DRAFT_55768</name>
</gene>
<evidence type="ECO:0000313" key="1">
    <source>
        <dbReference type="EMBL" id="KAK1634215.1"/>
    </source>
</evidence>
<reference evidence="1" key="1">
    <citation type="submission" date="2021-06" db="EMBL/GenBank/DDBJ databases">
        <title>Comparative genomics, transcriptomics and evolutionary studies reveal genomic signatures of adaptation to plant cell wall in hemibiotrophic fungi.</title>
        <authorList>
            <consortium name="DOE Joint Genome Institute"/>
            <person name="Baroncelli R."/>
            <person name="Diaz J.F."/>
            <person name="Benocci T."/>
            <person name="Peng M."/>
            <person name="Battaglia E."/>
            <person name="Haridas S."/>
            <person name="Andreopoulos W."/>
            <person name="Labutti K."/>
            <person name="Pangilinan J."/>
            <person name="Floch G.L."/>
            <person name="Makela M.R."/>
            <person name="Henrissat B."/>
            <person name="Grigoriev I.V."/>
            <person name="Crouch J.A."/>
            <person name="De Vries R.P."/>
            <person name="Sukno S.A."/>
            <person name="Thon M.R."/>
        </authorList>
    </citation>
    <scope>NUCLEOTIDE SEQUENCE</scope>
    <source>
        <strain evidence="1">CBS 102054</strain>
    </source>
</reference>
<dbReference type="AlphaFoldDB" id="A0AAI9ZM59"/>
<proteinExistence type="predicted"/>
<accession>A0AAI9ZM59</accession>
<name>A0AAI9ZM59_9PEZI</name>
<comment type="caution">
    <text evidence="1">The sequence shown here is derived from an EMBL/GenBank/DDBJ whole genome shotgun (WGS) entry which is preliminary data.</text>
</comment>
<sequence>MFHCLNYILTQLTALATTGLADCRHATFLTQRYSVWSSLPWYSSWFLVWFSLTPFQRLRITVDHRHQLVHPN</sequence>
<dbReference type="Proteomes" id="UP001243989">
    <property type="component" value="Unassembled WGS sequence"/>
</dbReference>
<evidence type="ECO:0000313" key="2">
    <source>
        <dbReference type="Proteomes" id="UP001243989"/>
    </source>
</evidence>
<dbReference type="EMBL" id="JAHMHQ010000015">
    <property type="protein sequence ID" value="KAK1634215.1"/>
    <property type="molecule type" value="Genomic_DNA"/>
</dbReference>